<reference evidence="1" key="1">
    <citation type="journal article" date="2012" name="PLoS ONE">
        <title>Gene sets for utilization of primary and secondary nutrition supplies in the distal gut of endangered iberian lynx.</title>
        <authorList>
            <person name="Alcaide M."/>
            <person name="Messina E."/>
            <person name="Richter M."/>
            <person name="Bargiela R."/>
            <person name="Peplies J."/>
            <person name="Huws S.A."/>
            <person name="Newbold C.J."/>
            <person name="Golyshin P.N."/>
            <person name="Simon M.A."/>
            <person name="Lopez G."/>
            <person name="Yakimov M.M."/>
            <person name="Ferrer M."/>
        </authorList>
    </citation>
    <scope>NUCLEOTIDE SEQUENCE</scope>
</reference>
<accession>J9GJ67</accession>
<dbReference type="AlphaFoldDB" id="J9GJ67"/>
<gene>
    <name evidence="1" type="ORF">EVA_04617</name>
</gene>
<proteinExistence type="predicted"/>
<comment type="caution">
    <text evidence="1">The sequence shown here is derived from an EMBL/GenBank/DDBJ whole genome shotgun (WGS) entry which is preliminary data.</text>
</comment>
<protein>
    <submittedName>
        <fullName evidence="1">Uncharacterized protein</fullName>
    </submittedName>
</protein>
<evidence type="ECO:0000313" key="1">
    <source>
        <dbReference type="EMBL" id="EJX07274.1"/>
    </source>
</evidence>
<name>J9GJ67_9ZZZZ</name>
<dbReference type="EMBL" id="AMCI01000921">
    <property type="protein sequence ID" value="EJX07274.1"/>
    <property type="molecule type" value="Genomic_DNA"/>
</dbReference>
<sequence>MAAIHKVPSLSNMISATILIRRPSLLSLNSCLHLPRLVSNRQIPFCVATIRLFP</sequence>
<organism evidence="1">
    <name type="scientific">gut metagenome</name>
    <dbReference type="NCBI Taxonomy" id="749906"/>
    <lineage>
        <taxon>unclassified sequences</taxon>
        <taxon>metagenomes</taxon>
        <taxon>organismal metagenomes</taxon>
    </lineage>
</organism>